<dbReference type="Gene3D" id="3.90.180.10">
    <property type="entry name" value="Medium-chain alcohol dehydrogenases, catalytic domain"/>
    <property type="match status" value="1"/>
</dbReference>
<dbReference type="eggNOG" id="COG0604">
    <property type="taxonomic scope" value="Bacteria"/>
</dbReference>
<dbReference type="PATRIC" id="fig|1122147.4.peg.3021"/>
<evidence type="ECO:0000313" key="3">
    <source>
        <dbReference type="Proteomes" id="UP000050949"/>
    </source>
</evidence>
<dbReference type="Proteomes" id="UP000050949">
    <property type="component" value="Unassembled WGS sequence"/>
</dbReference>
<organism evidence="2 3">
    <name type="scientific">Schleiferilactobacillus harbinensis DSM 16991</name>
    <dbReference type="NCBI Taxonomy" id="1122147"/>
    <lineage>
        <taxon>Bacteria</taxon>
        <taxon>Bacillati</taxon>
        <taxon>Bacillota</taxon>
        <taxon>Bacilli</taxon>
        <taxon>Lactobacillales</taxon>
        <taxon>Lactobacillaceae</taxon>
        <taxon>Schleiferilactobacillus</taxon>
    </lineage>
</organism>
<dbReference type="InterPro" id="IPR002364">
    <property type="entry name" value="Quin_OxRdtase/zeta-crystal_CS"/>
</dbReference>
<reference evidence="2 3" key="1">
    <citation type="journal article" date="2015" name="Genome Announc.">
        <title>Expanding the biotechnology potential of lactobacilli through comparative genomics of 213 strains and associated genera.</title>
        <authorList>
            <person name="Sun Z."/>
            <person name="Harris H.M."/>
            <person name="McCann A."/>
            <person name="Guo C."/>
            <person name="Argimon S."/>
            <person name="Zhang W."/>
            <person name="Yang X."/>
            <person name="Jeffery I.B."/>
            <person name="Cooney J.C."/>
            <person name="Kagawa T.F."/>
            <person name="Liu W."/>
            <person name="Song Y."/>
            <person name="Salvetti E."/>
            <person name="Wrobel A."/>
            <person name="Rasinkangas P."/>
            <person name="Parkhill J."/>
            <person name="Rea M.C."/>
            <person name="O'Sullivan O."/>
            <person name="Ritari J."/>
            <person name="Douillard F.P."/>
            <person name="Paul Ross R."/>
            <person name="Yang R."/>
            <person name="Briner A.E."/>
            <person name="Felis G.E."/>
            <person name="de Vos W.M."/>
            <person name="Barrangou R."/>
            <person name="Klaenhammer T.R."/>
            <person name="Caufield P.W."/>
            <person name="Cui Y."/>
            <person name="Zhang H."/>
            <person name="O'Toole P.W."/>
        </authorList>
    </citation>
    <scope>NUCLEOTIDE SEQUENCE [LARGE SCALE GENOMIC DNA]</scope>
    <source>
        <strain evidence="2 3">DSM 16991</strain>
    </source>
</reference>
<dbReference type="InterPro" id="IPR036291">
    <property type="entry name" value="NAD(P)-bd_dom_sf"/>
</dbReference>
<dbReference type="AlphaFoldDB" id="A0A0R1XQX0"/>
<evidence type="ECO:0000259" key="1">
    <source>
        <dbReference type="SMART" id="SM00829"/>
    </source>
</evidence>
<dbReference type="GO" id="GO:0016491">
    <property type="term" value="F:oxidoreductase activity"/>
    <property type="evidence" value="ECO:0007669"/>
    <property type="project" value="InterPro"/>
</dbReference>
<dbReference type="SUPFAM" id="SSF51735">
    <property type="entry name" value="NAD(P)-binding Rossmann-fold domains"/>
    <property type="match status" value="1"/>
</dbReference>
<dbReference type="Gene3D" id="3.40.50.720">
    <property type="entry name" value="NAD(P)-binding Rossmann-like Domain"/>
    <property type="match status" value="1"/>
</dbReference>
<evidence type="ECO:0000313" key="2">
    <source>
        <dbReference type="EMBL" id="KRM30121.1"/>
    </source>
</evidence>
<dbReference type="InterPro" id="IPR052585">
    <property type="entry name" value="Lipid_raft_assoc_Zn_ADH"/>
</dbReference>
<dbReference type="Pfam" id="PF13602">
    <property type="entry name" value="ADH_zinc_N_2"/>
    <property type="match status" value="1"/>
</dbReference>
<dbReference type="PANTHER" id="PTHR43482:SF1">
    <property type="entry name" value="PROTEIN AST1-RELATED"/>
    <property type="match status" value="1"/>
</dbReference>
<dbReference type="Pfam" id="PF08240">
    <property type="entry name" value="ADH_N"/>
    <property type="match status" value="1"/>
</dbReference>
<gene>
    <name evidence="2" type="ORF">FC91_GL002935</name>
</gene>
<dbReference type="InterPro" id="IPR020843">
    <property type="entry name" value="ER"/>
</dbReference>
<dbReference type="GO" id="GO:0008270">
    <property type="term" value="F:zinc ion binding"/>
    <property type="evidence" value="ECO:0007669"/>
    <property type="project" value="InterPro"/>
</dbReference>
<dbReference type="PANTHER" id="PTHR43482">
    <property type="entry name" value="PROTEIN AST1-RELATED"/>
    <property type="match status" value="1"/>
</dbReference>
<accession>A0A0R1XQX0</accession>
<dbReference type="InterPro" id="IPR011032">
    <property type="entry name" value="GroES-like_sf"/>
</dbReference>
<dbReference type="InterPro" id="IPR013154">
    <property type="entry name" value="ADH-like_N"/>
</dbReference>
<dbReference type="OrthoDB" id="9792162at2"/>
<protein>
    <submittedName>
        <fullName evidence="2">Alcohol dehydrogenase</fullName>
    </submittedName>
</protein>
<sequence length="337" mass="35376">MDMAETNRGFFIHLQDKKAVVTEQEIPMPVVGPDDVLVAVSGASVNPVDLKRAASGDQQVMGFDTVGRVVRTGANVSGFSAGQKVFFAGEGQRQGSFARYQSVTSKLVVATPRGFESTFLASLPLTGITAWELLFEKMGYTASAGANHGQVLLVINGAGGVGSILTQLAKWSGLTVVATASPKNFDWLTANGVDHALDYHQDLTTAYQALNLAAPTGVAILYQPVPYAQVAADLVAYFGHVGSIVEPSGPLALAPLKNKSASFDFEYMSAKTDAGVNVASQGAILQQLADLLQSGAIRPTATRTFPVLTTETLTEGLHTLQAGHAVGKLTFHVGNLQ</sequence>
<dbReference type="SUPFAM" id="SSF50129">
    <property type="entry name" value="GroES-like"/>
    <property type="match status" value="1"/>
</dbReference>
<feature type="domain" description="Enoyl reductase (ER)" evidence="1">
    <location>
        <begin position="15"/>
        <end position="331"/>
    </location>
</feature>
<dbReference type="PROSITE" id="PS01162">
    <property type="entry name" value="QOR_ZETA_CRYSTAL"/>
    <property type="match status" value="1"/>
</dbReference>
<proteinExistence type="predicted"/>
<comment type="caution">
    <text evidence="2">The sequence shown here is derived from an EMBL/GenBank/DDBJ whole genome shotgun (WGS) entry which is preliminary data.</text>
</comment>
<name>A0A0R1XQX0_9LACO</name>
<dbReference type="SMART" id="SM00829">
    <property type="entry name" value="PKS_ER"/>
    <property type="match status" value="1"/>
</dbReference>
<dbReference type="EMBL" id="AZFW01000006">
    <property type="protein sequence ID" value="KRM30121.1"/>
    <property type="molecule type" value="Genomic_DNA"/>
</dbReference>